<accession>A0ABR6ZY97</accession>
<gene>
    <name evidence="1" type="ORF">H8L32_25555</name>
</gene>
<proteinExistence type="predicted"/>
<comment type="caution">
    <text evidence="1">The sequence shown here is derived from an EMBL/GenBank/DDBJ whole genome shotgun (WGS) entry which is preliminary data.</text>
</comment>
<dbReference type="Proteomes" id="UP000650424">
    <property type="component" value="Unassembled WGS sequence"/>
</dbReference>
<dbReference type="RefSeq" id="WP_186950690.1">
    <property type="nucleotide sequence ID" value="NZ_JACOGF010000020.1"/>
</dbReference>
<protein>
    <recommendedName>
        <fullName evidence="3">Lipoprotein</fullName>
    </recommendedName>
</protein>
<evidence type="ECO:0000313" key="1">
    <source>
        <dbReference type="EMBL" id="MBC3920856.1"/>
    </source>
</evidence>
<keyword evidence="2" id="KW-1185">Reference proteome</keyword>
<organism evidence="1 2">
    <name type="scientific">Undibacterium hunanense</name>
    <dbReference type="NCBI Taxonomy" id="2762292"/>
    <lineage>
        <taxon>Bacteria</taxon>
        <taxon>Pseudomonadati</taxon>
        <taxon>Pseudomonadota</taxon>
        <taxon>Betaproteobacteria</taxon>
        <taxon>Burkholderiales</taxon>
        <taxon>Oxalobacteraceae</taxon>
        <taxon>Undibacterium</taxon>
    </lineage>
</organism>
<evidence type="ECO:0000313" key="2">
    <source>
        <dbReference type="Proteomes" id="UP000650424"/>
    </source>
</evidence>
<dbReference type="EMBL" id="JACOGF010000020">
    <property type="protein sequence ID" value="MBC3920856.1"/>
    <property type="molecule type" value="Genomic_DNA"/>
</dbReference>
<sequence>MKLLMLLGSNRFFSNAGNSFSRMVLLVGVLGFTMLGSGCVSVKQYVDPALPKVAFEDLLKNPSKQEKQPVQVMIEFRTKGIVNARATEAVTPLVIKTLQQSSLFSDVLTGQATSGNKLFITIDNIVVDKDAFSKGFATGLTLGLAGSMVTDGYVMNASYITPNKDEFKHVYKHAIHSTIGNAEGPKGLTPVPKEPKDEAIRQVVEGLILNLLNDMQKNGEMNK</sequence>
<name>A0ABR6ZY97_9BURK</name>
<evidence type="ECO:0008006" key="3">
    <source>
        <dbReference type="Google" id="ProtNLM"/>
    </source>
</evidence>
<reference evidence="1 2" key="1">
    <citation type="submission" date="2020-08" db="EMBL/GenBank/DDBJ databases">
        <title>Novel species isolated from subtropical streams in China.</title>
        <authorList>
            <person name="Lu H."/>
        </authorList>
    </citation>
    <scope>NUCLEOTIDE SEQUENCE [LARGE SCALE GENOMIC DNA]</scope>
    <source>
        <strain evidence="1 2">CY18W</strain>
    </source>
</reference>